<dbReference type="AlphaFoldDB" id="E0U8R6"/>
<protein>
    <submittedName>
        <fullName evidence="2">Uncharacterized protein</fullName>
    </submittedName>
</protein>
<name>E0U8R6_GLOV7</name>
<evidence type="ECO:0000313" key="3">
    <source>
        <dbReference type="Proteomes" id="UP000008206"/>
    </source>
</evidence>
<dbReference type="Pfam" id="PF14105">
    <property type="entry name" value="DUF4278"/>
    <property type="match status" value="1"/>
</dbReference>
<evidence type="ECO:0000313" key="2">
    <source>
        <dbReference type="EMBL" id="ADN14930.1"/>
    </source>
</evidence>
<dbReference type="OrthoDB" id="425349at2"/>
<dbReference type="RefSeq" id="WP_013323023.1">
    <property type="nucleotide sequence ID" value="NC_014501.1"/>
</dbReference>
<dbReference type="InterPro" id="IPR025458">
    <property type="entry name" value="DUF4278"/>
</dbReference>
<keyword evidence="3" id="KW-1185">Reference proteome</keyword>
<sequence length="132" mass="15507">MTNEEAVYCIFLMRFNLQPLQAITIVKNWFNEHPEENWVTLKQLFQEDQLTVINGKIKKVLTENSSDAKPVVSKYRGVEIEKNISDFSQENSPIINRKPTKYRGAEIPQENPDNMNYNPPGKKKLRYRGQEY</sequence>
<accession>E0U8R6</accession>
<proteinExistence type="predicted"/>
<feature type="region of interest" description="Disordered" evidence="1">
    <location>
        <begin position="89"/>
        <end position="132"/>
    </location>
</feature>
<evidence type="ECO:0000256" key="1">
    <source>
        <dbReference type="SAM" id="MobiDB-lite"/>
    </source>
</evidence>
<dbReference type="HOGENOM" id="CLU_2218740_0_0_3"/>
<dbReference type="eggNOG" id="ENOG502ZTRK">
    <property type="taxonomic scope" value="Bacteria"/>
</dbReference>
<dbReference type="EMBL" id="CP002198">
    <property type="protein sequence ID" value="ADN14930.1"/>
    <property type="molecule type" value="Genomic_DNA"/>
</dbReference>
<dbReference type="Proteomes" id="UP000008206">
    <property type="component" value="Chromosome"/>
</dbReference>
<reference evidence="2" key="1">
    <citation type="submission" date="2010-09" db="EMBL/GenBank/DDBJ databases">
        <title>Complete sequence of Chromosome of Cyanothece sp. PCC 7822.</title>
        <authorList>
            <consortium name="US DOE Joint Genome Institute"/>
            <person name="Lucas S."/>
            <person name="Copeland A."/>
            <person name="Lapidus A."/>
            <person name="Cheng J.-F."/>
            <person name="Bruce D."/>
            <person name="Goodwin L."/>
            <person name="Pitluck S."/>
            <person name="Saunders E."/>
            <person name="Brettin T."/>
            <person name="Detter J.C."/>
            <person name="Han C."/>
            <person name="Land M."/>
            <person name="Hauser L."/>
            <person name="Chang Y.-J."/>
            <person name="Jeffries C."/>
            <person name="Kyrpides N."/>
            <person name="Ivanova N."/>
            <person name="Mikhailova N."/>
            <person name="Pakrasi H."/>
            <person name="Sherman L."/>
            <person name="Woyke T."/>
        </authorList>
    </citation>
    <scope>NUCLEOTIDE SEQUENCE</scope>
    <source>
        <strain evidence="2">PCC 7822</strain>
    </source>
</reference>
<dbReference type="KEGG" id="cyj:Cyan7822_2973"/>
<feature type="compositionally biased region" description="Basic residues" evidence="1">
    <location>
        <begin position="121"/>
        <end position="132"/>
    </location>
</feature>
<gene>
    <name evidence="2" type="ordered locus">Cyan7822_2973</name>
</gene>
<organism evidence="2 3">
    <name type="scientific">Gloeothece verrucosa (strain PCC 7822)</name>
    <name type="common">Cyanothece sp. (strain PCC 7822)</name>
    <dbReference type="NCBI Taxonomy" id="497965"/>
    <lineage>
        <taxon>Bacteria</taxon>
        <taxon>Bacillati</taxon>
        <taxon>Cyanobacteriota</taxon>
        <taxon>Cyanophyceae</taxon>
        <taxon>Oscillatoriophycideae</taxon>
        <taxon>Chroococcales</taxon>
        <taxon>Aphanothecaceae</taxon>
        <taxon>Gloeothece</taxon>
        <taxon>Gloeothece verrucosa</taxon>
    </lineage>
</organism>